<evidence type="ECO:0000256" key="4">
    <source>
        <dbReference type="ARBA" id="ARBA00023143"/>
    </source>
</evidence>
<sequence>MGGPVSMSDAIKSAGQSLINGSTGKNTDVPALVAALVNSRVAGLNAANTAKQKISTSQLTAVGSLKSVLSLLQSALTTLSDGTALSAVTAKADGKGITATAGKGAAPGSYAIQVTNIATSQSLTSGSFGTKEALGTGTLKLSVGGASMSIKIDSSNNTPTGIAAAINSASGNPGVSATVITGTDGAHLVLHSSSTGVANGISVEVTPSGSGDNTGLSKLSVNSTTSTVDPADPAKTVAPYTTIGASNNWRQTAAGKDALLTVAGTQVSSANNSVTSAIAGLSINLTSESVGTTQTLNVTSDASAQQTSIKAFVTAYNNFINMAASLTSFDKSQPKGAQGGPLLGDSMMNTVRNSLAGAISKGVPTGGGAGQANLGSIGVSLQPDGTLKIDETALGAALTNKPGTINALFNSTTGIGATMNSSLTTFLKKGGILDTKTTSLNKDLDNIKVQGTKLDAYATQLTNSYNAQFTALNTLMAHMSNNSSYLTALFGGANSAGALASGKGG</sequence>
<dbReference type="InterPro" id="IPR003481">
    <property type="entry name" value="FliD_N"/>
</dbReference>
<dbReference type="OrthoDB" id="9034667at2"/>
<comment type="caution">
    <text evidence="8">The sequence shown here is derived from an EMBL/GenBank/DDBJ whole genome shotgun (WGS) entry which is preliminary data.</text>
</comment>
<feature type="domain" description="Flagellar hook-associated protein 2 C-terminal" evidence="7">
    <location>
        <begin position="255"/>
        <end position="480"/>
    </location>
</feature>
<keyword evidence="9" id="KW-1185">Reference proteome</keyword>
<dbReference type="GO" id="GO:0007155">
    <property type="term" value="P:cell adhesion"/>
    <property type="evidence" value="ECO:0007669"/>
    <property type="project" value="InterPro"/>
</dbReference>
<dbReference type="AlphaFoldDB" id="A0A0J1D3H7"/>
<dbReference type="GO" id="GO:0005576">
    <property type="term" value="C:extracellular region"/>
    <property type="evidence" value="ECO:0007669"/>
    <property type="project" value="UniProtKB-SubCell"/>
</dbReference>
<dbReference type="InterPro" id="IPR010809">
    <property type="entry name" value="FliD_C"/>
</dbReference>
<dbReference type="Pfam" id="PF02465">
    <property type="entry name" value="FliD_N"/>
    <property type="match status" value="1"/>
</dbReference>
<dbReference type="PATRIC" id="fig|908627.4.peg.1124"/>
<reference evidence="8 9" key="1">
    <citation type="journal article" date="2015" name="Genome Announc.">
        <title>Draft Genome Sequence of Burkholderia sp. Strain PML1(12), an Ectomycorrhizosphere-Inhabiting Bacterium with Effective Mineral-Weathering Ability.</title>
        <authorList>
            <person name="Uroz S."/>
            <person name="Oger P."/>
        </authorList>
    </citation>
    <scope>NUCLEOTIDE SEQUENCE [LARGE SCALE GENOMIC DNA]</scope>
    <source>
        <strain evidence="9">PML1(12)</strain>
    </source>
</reference>
<keyword evidence="8" id="KW-0969">Cilium</keyword>
<dbReference type="PANTHER" id="PTHR30288">
    <property type="entry name" value="FLAGELLAR CAP/ASSEMBLY PROTEIN FLID"/>
    <property type="match status" value="1"/>
</dbReference>
<evidence type="ECO:0000259" key="7">
    <source>
        <dbReference type="Pfam" id="PF07195"/>
    </source>
</evidence>
<dbReference type="GO" id="GO:0009424">
    <property type="term" value="C:bacterial-type flagellum hook"/>
    <property type="evidence" value="ECO:0007669"/>
    <property type="project" value="UniProtKB-UniRule"/>
</dbReference>
<dbReference type="PANTHER" id="PTHR30288:SF0">
    <property type="entry name" value="FLAGELLAR HOOK-ASSOCIATED PROTEIN 2"/>
    <property type="match status" value="1"/>
</dbReference>
<evidence type="ECO:0000313" key="9">
    <source>
        <dbReference type="Proteomes" id="UP000035963"/>
    </source>
</evidence>
<keyword evidence="8" id="KW-0966">Cell projection</keyword>
<accession>A0A0J1D3H7</accession>
<evidence type="ECO:0000259" key="6">
    <source>
        <dbReference type="Pfam" id="PF02465"/>
    </source>
</evidence>
<name>A0A0J1D3H7_9BURK</name>
<proteinExistence type="inferred from homology"/>
<evidence type="ECO:0000313" key="8">
    <source>
        <dbReference type="EMBL" id="KLU27287.1"/>
    </source>
</evidence>
<dbReference type="Pfam" id="PF07196">
    <property type="entry name" value="Flagellin_IN"/>
    <property type="match status" value="1"/>
</dbReference>
<dbReference type="Pfam" id="PF07195">
    <property type="entry name" value="FliD_C"/>
    <property type="match status" value="1"/>
</dbReference>
<dbReference type="EMBL" id="AEJF01000042">
    <property type="protein sequence ID" value="KLU27287.1"/>
    <property type="molecule type" value="Genomic_DNA"/>
</dbReference>
<keyword evidence="3" id="KW-0175">Coiled coil</keyword>
<dbReference type="InterPro" id="IPR040026">
    <property type="entry name" value="FliD"/>
</dbReference>
<keyword evidence="4 5" id="KW-0975">Bacterial flagellum</keyword>
<comment type="similarity">
    <text evidence="1 5">Belongs to the FliD family.</text>
</comment>
<evidence type="ECO:0000256" key="3">
    <source>
        <dbReference type="ARBA" id="ARBA00023054"/>
    </source>
</evidence>
<evidence type="ECO:0000256" key="5">
    <source>
        <dbReference type="RuleBase" id="RU362066"/>
    </source>
</evidence>
<keyword evidence="8" id="KW-0282">Flagellum</keyword>
<evidence type="ECO:0000256" key="1">
    <source>
        <dbReference type="ARBA" id="ARBA00009764"/>
    </source>
</evidence>
<dbReference type="GO" id="GO:0009421">
    <property type="term" value="C:bacterial-type flagellum filament cap"/>
    <property type="evidence" value="ECO:0007669"/>
    <property type="project" value="InterPro"/>
</dbReference>
<evidence type="ECO:0000256" key="2">
    <source>
        <dbReference type="ARBA" id="ARBA00011255"/>
    </source>
</evidence>
<feature type="domain" description="Flagellar hook-associated protein 2 N-terminal" evidence="6">
    <location>
        <begin position="26"/>
        <end position="121"/>
    </location>
</feature>
<gene>
    <name evidence="8" type="ORF">EOS_05090</name>
</gene>
<organism evidence="8 9">
    <name type="scientific">Caballeronia mineralivorans PML1(12)</name>
    <dbReference type="NCBI Taxonomy" id="908627"/>
    <lineage>
        <taxon>Bacteria</taxon>
        <taxon>Pseudomonadati</taxon>
        <taxon>Pseudomonadota</taxon>
        <taxon>Betaproteobacteria</taxon>
        <taxon>Burkholderiales</taxon>
        <taxon>Burkholderiaceae</taxon>
        <taxon>Caballeronia</taxon>
    </lineage>
</organism>
<protein>
    <recommendedName>
        <fullName evidence="5">Flagellar hook-associated protein 2</fullName>
        <shortName evidence="5">HAP2</shortName>
    </recommendedName>
    <alternativeName>
        <fullName evidence="5">Flagellar cap protein</fullName>
    </alternativeName>
</protein>
<comment type="subcellular location">
    <subcellularLocation>
        <location evidence="5">Secreted</location>
    </subcellularLocation>
    <subcellularLocation>
        <location evidence="5">Bacterial flagellum</location>
    </subcellularLocation>
</comment>
<comment type="subunit">
    <text evidence="2 5">Homopentamer.</text>
</comment>
<dbReference type="GO" id="GO:0071973">
    <property type="term" value="P:bacterial-type flagellum-dependent cell motility"/>
    <property type="evidence" value="ECO:0007669"/>
    <property type="project" value="TreeGrafter"/>
</dbReference>
<dbReference type="Proteomes" id="UP000035963">
    <property type="component" value="Unassembled WGS sequence"/>
</dbReference>
<comment type="function">
    <text evidence="5">Required for morphogenesis and for the elongation of the flagellar filament by facilitating polymerization of the flagellin monomers at the tip of growing filament. Forms a capping structure, which prevents flagellin subunits (transported through the central channel of the flagellum) from leaking out without polymerization at the distal end.</text>
</comment>
<dbReference type="InterPro" id="IPR010810">
    <property type="entry name" value="Flagellin_hook_IN_motif"/>
</dbReference>
<keyword evidence="5" id="KW-0964">Secreted</keyword>